<evidence type="ECO:0000313" key="2">
    <source>
        <dbReference type="EMBL" id="AQT27278.1"/>
    </source>
</evidence>
<dbReference type="Proteomes" id="UP000224846">
    <property type="component" value="Segment"/>
</dbReference>
<dbReference type="Pfam" id="PF13391">
    <property type="entry name" value="HNH_2"/>
    <property type="match status" value="1"/>
</dbReference>
<evidence type="ECO:0000313" key="3">
    <source>
        <dbReference type="Proteomes" id="UP000224846"/>
    </source>
</evidence>
<feature type="domain" description="HNH nuclease" evidence="1">
    <location>
        <begin position="219"/>
        <end position="268"/>
    </location>
</feature>
<dbReference type="EMBL" id="KT630647">
    <property type="protein sequence ID" value="AQT27278.1"/>
    <property type="molecule type" value="Genomic_DNA"/>
</dbReference>
<organism evidence="2 3">
    <name type="scientific">Salmonella phage SEN8</name>
    <dbReference type="NCBI Taxonomy" id="1647468"/>
    <lineage>
        <taxon>Viruses</taxon>
        <taxon>Duplodnaviria</taxon>
        <taxon>Heunggongvirae</taxon>
        <taxon>Uroviricota</taxon>
        <taxon>Caudoviricetes</taxon>
        <taxon>Peduoviridae</taxon>
        <taxon>Felsduovirus</taxon>
        <taxon>Felsduovirus SEN8</taxon>
    </lineage>
</organism>
<accession>A0A1S6KZY3</accession>
<gene>
    <name evidence="2" type="ORF">SEN8_2</name>
</gene>
<protein>
    <recommendedName>
        <fullName evidence="1">HNH nuclease domain-containing protein</fullName>
    </recommendedName>
</protein>
<evidence type="ECO:0000259" key="1">
    <source>
        <dbReference type="Pfam" id="PF13391"/>
    </source>
</evidence>
<keyword evidence="3" id="KW-1185">Reference proteome</keyword>
<name>A0A1S6KZY3_9CAUD</name>
<proteinExistence type="predicted"/>
<reference evidence="2" key="1">
    <citation type="submission" date="2017-02" db="EMBL/GenBank/DDBJ databases">
        <title>Phages of Salmonella enterica subsp. salamae and subsp. diarizonae: novel phages with a mosaic genome structure and activity against pathogenic S. enterica subsp. enterica isolates.</title>
        <authorList>
            <person name="Pastekova L."/>
            <person name="Bosak J."/>
            <person name="Dedicova D."/>
            <person name="Benada O."/>
            <person name="Smarda J."/>
            <person name="Smajs D."/>
        </authorList>
    </citation>
    <scope>NUCLEOTIDE SEQUENCE [LARGE SCALE GENOMIC DNA]</scope>
</reference>
<dbReference type="InterPro" id="IPR003615">
    <property type="entry name" value="HNH_nuc"/>
</dbReference>
<sequence>MVQQAWSFKAIEKDDLRYWGNDGYHDDSSVFYRYDSFVANHKNVKNGDIVIITNRENVLGISVIEKLETQIINKKRNKCIHLGCKAKKILPRKTIKPEWRCDNGHEFDEPRVVFEPAKEFIAYYGNQYRKLSNITMSQLIDETPRYNGQMSIQEVNHQWAVALLTSQPTMILDLNASEADKDTPTLMDEDQRQIVERQIKQRRGQKTFRDQLLKSNPTCAITGCKLVDILEAAHIDAYRNDSHNHISNGLLLRSDIHTLYDLNLCAIDPNTKTIHFSAEALKNGYSKFEGLKISIKHNIAIKPLLTRWQLFKIKKSVDI</sequence>